<dbReference type="Pfam" id="PF01926">
    <property type="entry name" value="MMR_HSR1"/>
    <property type="match status" value="1"/>
</dbReference>
<gene>
    <name evidence="4" type="ORF">B0H65DRAFT_23072</name>
</gene>
<dbReference type="GO" id="GO:0005525">
    <property type="term" value="F:GTP binding"/>
    <property type="evidence" value="ECO:0007669"/>
    <property type="project" value="UniProtKB-KW"/>
</dbReference>
<evidence type="ECO:0000259" key="3">
    <source>
        <dbReference type="Pfam" id="PF01926"/>
    </source>
</evidence>
<dbReference type="Gene3D" id="1.10.1580.10">
    <property type="match status" value="1"/>
</dbReference>
<sequence>MSGTITGKVAAGATAAVASAVENVARTATTLTAGGGFAPREVYESSTQITRSYYLGHHASALNKMRQTISNVGLIIECRDFRVPICSWNPLLERSLAASAAGERSRIIVYTKHDLGPPSGNFTKETSIEGYTNGRYQSGKDIVKTLKKFHKNSYTTKDVMFLGTSAGARSRNDAPNNDKHLLESIKRIAREADSLTGMRTMVVGMPNSGKSTLLNRLRAKGMGLPKAAQTGATPGVTRKIGTPVRIIAGESADDPSSAGLGEGVFIMDTPGVFIPYVSDPEDMLRLALVGCVKDGVIPSVTVADYLLYHLNLVDPKLYTRKFDLGKPTNDVHEFLRAVATRTGKLRKGSELNLENAADWVVQAWRRGDLGRFALERVTEETLAQAVEKSREPTVSISQARKREKEQRKVAQQMKWAGVTAPPGGSVV</sequence>
<dbReference type="GO" id="GO:0032543">
    <property type="term" value="P:mitochondrial translation"/>
    <property type="evidence" value="ECO:0007669"/>
    <property type="project" value="TreeGrafter"/>
</dbReference>
<evidence type="ECO:0000313" key="4">
    <source>
        <dbReference type="EMBL" id="KAK3354742.1"/>
    </source>
</evidence>
<dbReference type="EMBL" id="JAUEPP010000001">
    <property type="protein sequence ID" value="KAK3354742.1"/>
    <property type="molecule type" value="Genomic_DNA"/>
</dbReference>
<keyword evidence="4" id="KW-0378">Hydrolase</keyword>
<reference evidence="4" key="1">
    <citation type="journal article" date="2023" name="Mol. Phylogenet. Evol.">
        <title>Genome-scale phylogeny and comparative genomics of the fungal order Sordariales.</title>
        <authorList>
            <person name="Hensen N."/>
            <person name="Bonometti L."/>
            <person name="Westerberg I."/>
            <person name="Brannstrom I.O."/>
            <person name="Guillou S."/>
            <person name="Cros-Aarteil S."/>
            <person name="Calhoun S."/>
            <person name="Haridas S."/>
            <person name="Kuo A."/>
            <person name="Mondo S."/>
            <person name="Pangilinan J."/>
            <person name="Riley R."/>
            <person name="LaButti K."/>
            <person name="Andreopoulos B."/>
            <person name="Lipzen A."/>
            <person name="Chen C."/>
            <person name="Yan M."/>
            <person name="Daum C."/>
            <person name="Ng V."/>
            <person name="Clum A."/>
            <person name="Steindorff A."/>
            <person name="Ohm R.A."/>
            <person name="Martin F."/>
            <person name="Silar P."/>
            <person name="Natvig D.O."/>
            <person name="Lalanne C."/>
            <person name="Gautier V."/>
            <person name="Ament-Velasquez S.L."/>
            <person name="Kruys A."/>
            <person name="Hutchinson M.I."/>
            <person name="Powell A.J."/>
            <person name="Barry K."/>
            <person name="Miller A.N."/>
            <person name="Grigoriev I.V."/>
            <person name="Debuchy R."/>
            <person name="Gladieux P."/>
            <person name="Hiltunen Thoren M."/>
            <person name="Johannesson H."/>
        </authorList>
    </citation>
    <scope>NUCLEOTIDE SEQUENCE</scope>
    <source>
        <strain evidence="4">CBS 560.94</strain>
    </source>
</reference>
<dbReference type="GO" id="GO:0005739">
    <property type="term" value="C:mitochondrion"/>
    <property type="evidence" value="ECO:0007669"/>
    <property type="project" value="TreeGrafter"/>
</dbReference>
<dbReference type="Proteomes" id="UP001278500">
    <property type="component" value="Unassembled WGS sequence"/>
</dbReference>
<protein>
    <submittedName>
        <fullName evidence="4">P-loop containing nucleoside triphosphate hydrolase protein</fullName>
    </submittedName>
</protein>
<reference evidence="4" key="2">
    <citation type="submission" date="2023-06" db="EMBL/GenBank/DDBJ databases">
        <authorList>
            <consortium name="Lawrence Berkeley National Laboratory"/>
            <person name="Haridas S."/>
            <person name="Hensen N."/>
            <person name="Bonometti L."/>
            <person name="Westerberg I."/>
            <person name="Brannstrom I.O."/>
            <person name="Guillou S."/>
            <person name="Cros-Aarteil S."/>
            <person name="Calhoun S."/>
            <person name="Kuo A."/>
            <person name="Mondo S."/>
            <person name="Pangilinan J."/>
            <person name="Riley R."/>
            <person name="Labutti K."/>
            <person name="Andreopoulos B."/>
            <person name="Lipzen A."/>
            <person name="Chen C."/>
            <person name="Yanf M."/>
            <person name="Daum C."/>
            <person name="Ng V."/>
            <person name="Clum A."/>
            <person name="Steindorff A."/>
            <person name="Ohm R."/>
            <person name="Martin F."/>
            <person name="Silar P."/>
            <person name="Natvig D."/>
            <person name="Lalanne C."/>
            <person name="Gautier V."/>
            <person name="Ament-Velasquez S.L."/>
            <person name="Kruys A."/>
            <person name="Hutchinson M.I."/>
            <person name="Powell A.J."/>
            <person name="Barry K."/>
            <person name="Miller A.N."/>
            <person name="Grigoriev I.V."/>
            <person name="Debuchy R."/>
            <person name="Gladieux P."/>
            <person name="Thoren M.H."/>
            <person name="Johannesson H."/>
        </authorList>
    </citation>
    <scope>NUCLEOTIDE SEQUENCE</scope>
    <source>
        <strain evidence="4">CBS 560.94</strain>
    </source>
</reference>
<proteinExistence type="predicted"/>
<dbReference type="InterPro" id="IPR006073">
    <property type="entry name" value="GTP-bd"/>
</dbReference>
<evidence type="ECO:0000256" key="1">
    <source>
        <dbReference type="ARBA" id="ARBA00022741"/>
    </source>
</evidence>
<evidence type="ECO:0000256" key="2">
    <source>
        <dbReference type="ARBA" id="ARBA00023134"/>
    </source>
</evidence>
<dbReference type="SUPFAM" id="SSF52540">
    <property type="entry name" value="P-loop containing nucleoside triphosphate hydrolases"/>
    <property type="match status" value="1"/>
</dbReference>
<dbReference type="GeneID" id="87859327"/>
<dbReference type="FunFam" id="3.40.50.300:FF:001753">
    <property type="entry name" value="Mitochondrial GTPase 1"/>
    <property type="match status" value="1"/>
</dbReference>
<comment type="caution">
    <text evidence="4">The sequence shown here is derived from an EMBL/GenBank/DDBJ whole genome shotgun (WGS) entry which is preliminary data.</text>
</comment>
<organism evidence="4 5">
    <name type="scientific">Neurospora tetraspora</name>
    <dbReference type="NCBI Taxonomy" id="94610"/>
    <lineage>
        <taxon>Eukaryota</taxon>
        <taxon>Fungi</taxon>
        <taxon>Dikarya</taxon>
        <taxon>Ascomycota</taxon>
        <taxon>Pezizomycotina</taxon>
        <taxon>Sordariomycetes</taxon>
        <taxon>Sordariomycetidae</taxon>
        <taxon>Sordariales</taxon>
        <taxon>Sordariaceae</taxon>
        <taxon>Neurospora</taxon>
    </lineage>
</organism>
<dbReference type="AlphaFoldDB" id="A0AAE0MX65"/>
<keyword evidence="1" id="KW-0547">Nucleotide-binding</keyword>
<evidence type="ECO:0000313" key="5">
    <source>
        <dbReference type="Proteomes" id="UP001278500"/>
    </source>
</evidence>
<dbReference type="PANTHER" id="PTHR45782:SF4">
    <property type="entry name" value="MITOCHONDRIAL RIBOSOME-ASSOCIATED GTPASE 1"/>
    <property type="match status" value="1"/>
</dbReference>
<dbReference type="InterPro" id="IPR027417">
    <property type="entry name" value="P-loop_NTPase"/>
</dbReference>
<keyword evidence="5" id="KW-1185">Reference proteome</keyword>
<feature type="domain" description="G" evidence="3">
    <location>
        <begin position="200"/>
        <end position="274"/>
    </location>
</feature>
<keyword evidence="2" id="KW-0342">GTP-binding</keyword>
<dbReference type="FunFam" id="1.10.1580.10:FF:000009">
    <property type="entry name" value="Mitochondrial GTPase 1"/>
    <property type="match status" value="1"/>
</dbReference>
<dbReference type="Gene3D" id="3.40.50.300">
    <property type="entry name" value="P-loop containing nucleotide triphosphate hydrolases"/>
    <property type="match status" value="1"/>
</dbReference>
<dbReference type="PANTHER" id="PTHR45782">
    <property type="entry name" value="MITOCHONDRIAL RIBOSOME-ASSOCIATED GTPASE 1"/>
    <property type="match status" value="1"/>
</dbReference>
<dbReference type="GO" id="GO:0003924">
    <property type="term" value="F:GTPase activity"/>
    <property type="evidence" value="ECO:0007669"/>
    <property type="project" value="TreeGrafter"/>
</dbReference>
<dbReference type="InterPro" id="IPR023179">
    <property type="entry name" value="GTP-bd_ortho_bundle_sf"/>
</dbReference>
<accession>A0AAE0MX65</accession>
<name>A0AAE0MX65_9PEZI</name>
<dbReference type="RefSeq" id="XP_062686120.1">
    <property type="nucleotide sequence ID" value="XM_062822173.1"/>
</dbReference>